<gene>
    <name evidence="2" type="ORF">WKI68_02545</name>
</gene>
<proteinExistence type="predicted"/>
<keyword evidence="3" id="KW-1185">Reference proteome</keyword>
<dbReference type="InterPro" id="IPR005031">
    <property type="entry name" value="COQ10_START"/>
</dbReference>
<protein>
    <submittedName>
        <fullName evidence="2">SRPBCC family protein</fullName>
    </submittedName>
</protein>
<dbReference type="Gene3D" id="3.30.530.20">
    <property type="match status" value="1"/>
</dbReference>
<evidence type="ECO:0000313" key="3">
    <source>
        <dbReference type="Proteomes" id="UP001382904"/>
    </source>
</evidence>
<sequence length="142" mass="16247">MEVDVAVRTAYNQWNQFETFPLFMDGVQRIEQIDDTLTHWVIKIGGVDREFDAEITGQVPDERIAWVTVGGETEQSGVVTFHPIDPTHTEVTLRLDFDPDGLAEDIEDKFGFIDRKVTGDLKRFKKFIEERGTESGAWRGEV</sequence>
<dbReference type="PANTHER" id="PTHR33824:SF7">
    <property type="entry name" value="POLYKETIDE CYCLASE_DEHYDRASE AND LIPID TRANSPORT SUPERFAMILY PROTEIN"/>
    <property type="match status" value="1"/>
</dbReference>
<dbReference type="CDD" id="cd07817">
    <property type="entry name" value="SRPBCC_8"/>
    <property type="match status" value="1"/>
</dbReference>
<dbReference type="Pfam" id="PF03364">
    <property type="entry name" value="Polyketide_cyc"/>
    <property type="match status" value="1"/>
</dbReference>
<reference evidence="2 3" key="1">
    <citation type="submission" date="2024-03" db="EMBL/GenBank/DDBJ databases">
        <title>Novel Streptomyces species of biotechnological and ecological value are a feature of Machair soil.</title>
        <authorList>
            <person name="Prole J.R."/>
            <person name="Goodfellow M."/>
            <person name="Allenby N."/>
            <person name="Ward A.C."/>
        </authorList>
    </citation>
    <scope>NUCLEOTIDE SEQUENCE [LARGE SCALE GENOMIC DNA]</scope>
    <source>
        <strain evidence="2 3">MS1.HAVA.3</strain>
    </source>
</reference>
<dbReference type="Proteomes" id="UP001382904">
    <property type="component" value="Unassembled WGS sequence"/>
</dbReference>
<dbReference type="SUPFAM" id="SSF55961">
    <property type="entry name" value="Bet v1-like"/>
    <property type="match status" value="1"/>
</dbReference>
<dbReference type="PANTHER" id="PTHR33824">
    <property type="entry name" value="POLYKETIDE CYCLASE/DEHYDRASE AND LIPID TRANSPORT SUPERFAMILY PROTEIN"/>
    <property type="match status" value="1"/>
</dbReference>
<evidence type="ECO:0000313" key="2">
    <source>
        <dbReference type="EMBL" id="MEJ8640622.1"/>
    </source>
</evidence>
<accession>A0ABU8TYC4</accession>
<organism evidence="2 3">
    <name type="scientific">Streptomyces caledonius</name>
    <dbReference type="NCBI Taxonomy" id="3134107"/>
    <lineage>
        <taxon>Bacteria</taxon>
        <taxon>Bacillati</taxon>
        <taxon>Actinomycetota</taxon>
        <taxon>Actinomycetes</taxon>
        <taxon>Kitasatosporales</taxon>
        <taxon>Streptomycetaceae</taxon>
        <taxon>Streptomyces</taxon>
    </lineage>
</organism>
<evidence type="ECO:0000259" key="1">
    <source>
        <dbReference type="Pfam" id="PF03364"/>
    </source>
</evidence>
<comment type="caution">
    <text evidence="2">The sequence shown here is derived from an EMBL/GenBank/DDBJ whole genome shotgun (WGS) entry which is preliminary data.</text>
</comment>
<name>A0ABU8TYC4_9ACTN</name>
<dbReference type="EMBL" id="JBBKAM010000002">
    <property type="protein sequence ID" value="MEJ8640622.1"/>
    <property type="molecule type" value="Genomic_DNA"/>
</dbReference>
<dbReference type="InterPro" id="IPR023393">
    <property type="entry name" value="START-like_dom_sf"/>
</dbReference>
<feature type="domain" description="Coenzyme Q-binding protein COQ10 START" evidence="1">
    <location>
        <begin position="3"/>
        <end position="124"/>
    </location>
</feature>
<dbReference type="InterPro" id="IPR047137">
    <property type="entry name" value="ORF3"/>
</dbReference>